<accession>A0A7S1KN60</accession>
<gene>
    <name evidence="4" type="ORF">PCOS0759_LOCUS2165</name>
</gene>
<dbReference type="InterPro" id="IPR027417">
    <property type="entry name" value="P-loop_NTPase"/>
</dbReference>
<reference evidence="4" key="1">
    <citation type="submission" date="2021-01" db="EMBL/GenBank/DDBJ databases">
        <authorList>
            <person name="Corre E."/>
            <person name="Pelletier E."/>
            <person name="Niang G."/>
            <person name="Scheremetjew M."/>
            <person name="Finn R."/>
            <person name="Kale V."/>
            <person name="Holt S."/>
            <person name="Cochrane G."/>
            <person name="Meng A."/>
            <person name="Brown T."/>
            <person name="Cohen L."/>
        </authorList>
    </citation>
    <scope>NUCLEOTIDE SEQUENCE</scope>
    <source>
        <strain evidence="4">WS</strain>
    </source>
</reference>
<protein>
    <submittedName>
        <fullName evidence="4">Uncharacterized protein</fullName>
    </submittedName>
</protein>
<dbReference type="InterPro" id="IPR013641">
    <property type="entry name" value="KTI12/PSTK"/>
</dbReference>
<evidence type="ECO:0000256" key="2">
    <source>
        <dbReference type="ARBA" id="ARBA00022840"/>
    </source>
</evidence>
<name>A0A7S1KN60_9EUKA</name>
<dbReference type="EMBL" id="HBGD01002603">
    <property type="protein sequence ID" value="CAD9078933.1"/>
    <property type="molecule type" value="Transcribed_RNA"/>
</dbReference>
<evidence type="ECO:0000256" key="1">
    <source>
        <dbReference type="ARBA" id="ARBA00022741"/>
    </source>
</evidence>
<evidence type="ECO:0000256" key="3">
    <source>
        <dbReference type="ARBA" id="ARBA00025768"/>
    </source>
</evidence>
<dbReference type="GO" id="GO:0005524">
    <property type="term" value="F:ATP binding"/>
    <property type="evidence" value="ECO:0007669"/>
    <property type="project" value="UniProtKB-KW"/>
</dbReference>
<dbReference type="Gene3D" id="3.40.50.300">
    <property type="entry name" value="P-loop containing nucleotide triphosphate hydrolases"/>
    <property type="match status" value="1"/>
</dbReference>
<keyword evidence="1" id="KW-0547">Nucleotide-binding</keyword>
<dbReference type="AlphaFoldDB" id="A0A7S1KN60"/>
<keyword evidence="2" id="KW-0067">ATP-binding</keyword>
<dbReference type="Pfam" id="PF08433">
    <property type="entry name" value="KTI12"/>
    <property type="match status" value="1"/>
</dbReference>
<organism evidence="4">
    <name type="scientific">Percolomonas cosmopolitus</name>
    <dbReference type="NCBI Taxonomy" id="63605"/>
    <lineage>
        <taxon>Eukaryota</taxon>
        <taxon>Discoba</taxon>
        <taxon>Heterolobosea</taxon>
        <taxon>Tetramitia</taxon>
        <taxon>Eutetramitia</taxon>
        <taxon>Percolomonadidae</taxon>
        <taxon>Percolomonas</taxon>
    </lineage>
</organism>
<proteinExistence type="inferred from homology"/>
<comment type="similarity">
    <text evidence="3">Belongs to the KTI12 family.</text>
</comment>
<sequence>MPLITIMGPPSSGKSSFAQYLQNYVWSQKHSDIFTIYGASCSERSDEQKISPLVISMNQLSANVTSLYDTAPHEKKTRSILKSRIMQHLSQKRILINDSLNEIKGFRFELFRFCQEMGTRHIVVEMRRDLKECLANNEKDRVLVSSCDAINASEETKEDNATLPPQQKQQPWDKNLLSQMINRMEWANGNNRWDKPLFVLADQWESESDRDKQFEAVCESIWHALHNEKISNAQRQPSHIAKDLSDTNMLYEVERATNRVVKKIMELQSTSMAGDAIQVCQESKEKFVYPRRGVSLMQLRRLRQQFIKMQQTTNLKDVGTIYQLFIIYLNNTYK</sequence>
<dbReference type="SUPFAM" id="SSF52540">
    <property type="entry name" value="P-loop containing nucleoside triphosphate hydrolases"/>
    <property type="match status" value="1"/>
</dbReference>
<evidence type="ECO:0000313" key="4">
    <source>
        <dbReference type="EMBL" id="CAD9078933.1"/>
    </source>
</evidence>
<dbReference type="PANTHER" id="PTHR12435">
    <property type="match status" value="1"/>
</dbReference>